<dbReference type="Gene3D" id="3.30.360.10">
    <property type="entry name" value="Dihydrodipicolinate Reductase, domain 2"/>
    <property type="match status" value="1"/>
</dbReference>
<reference evidence="8 9" key="1">
    <citation type="submission" date="2020-08" db="EMBL/GenBank/DDBJ databases">
        <title>Genomic Encyclopedia of Type Strains, Phase IV (KMG-IV): sequencing the most valuable type-strain genomes for metagenomic binning, comparative biology and taxonomic classification.</title>
        <authorList>
            <person name="Goeker M."/>
        </authorList>
    </citation>
    <scope>NUCLEOTIDE SEQUENCE [LARGE SCALE GENOMIC DNA]</scope>
    <source>
        <strain evidence="8 9">DSM 17245</strain>
    </source>
</reference>
<dbReference type="InterPro" id="IPR000683">
    <property type="entry name" value="Gfo/Idh/MocA-like_OxRdtase_N"/>
</dbReference>
<evidence type="ECO:0000256" key="5">
    <source>
        <dbReference type="ARBA" id="ARBA00023295"/>
    </source>
</evidence>
<comment type="caution">
    <text evidence="8">The sequence shown here is derived from an EMBL/GenBank/DDBJ whole genome shotgun (WGS) entry which is preliminary data.</text>
</comment>
<dbReference type="Gene3D" id="3.40.50.720">
    <property type="entry name" value="NAD(P)-binding Rossmann-like Domain"/>
    <property type="match status" value="1"/>
</dbReference>
<dbReference type="AlphaFoldDB" id="A0A7W9SFI9"/>
<dbReference type="EMBL" id="JACHHH010000005">
    <property type="protein sequence ID" value="MBB6041228.1"/>
    <property type="molecule type" value="Genomic_DNA"/>
</dbReference>
<proteinExistence type="inferred from homology"/>
<dbReference type="PANTHER" id="PTHR43818:SF1">
    <property type="entry name" value="GLYCOSYL HYDROLASE FAMILY 109 PROTEIN"/>
    <property type="match status" value="1"/>
</dbReference>
<sequence>MGKKVKLGVIGLGQRGADLVKNVYSEHPDVDFIALCDVYRDRQEEVANALVEMGRERPKTFSDYREMLSMEELDAVLICASWDTHSEIAMAAMRAGKAVASEVGGAYTLSECWKLVDCYEETKTPIMFMENCVYGRDEMMVYRMAEEGVLGEIVHCEGGYKHDLREEISFGKENRHYRLDNYIHRNTENYPTHELGPIAKVLHINRGNRMLSLCSMASKAAGLREYIKEKKPEDKALQNTVFQQGDVVNTIIKCSNGESILLTLDTTLPRAYSRGFTVQGTKGMYMEDNASIFLDGDEGAKDHFEWKKQWGNVERFREKYEHPVWREYLKAGVKKGHGGMDYLIFSDFVRCLQEDLPMPIDVYDMASWMSITALAEESIALGGQPVAIPDFTNGKWIKRT</sequence>
<evidence type="ECO:0000256" key="4">
    <source>
        <dbReference type="ARBA" id="ARBA00023027"/>
    </source>
</evidence>
<dbReference type="Pfam" id="PF21252">
    <property type="entry name" value="Glyco_hydro_109_C"/>
    <property type="match status" value="1"/>
</dbReference>
<comment type="cofactor">
    <cofactor evidence="1">
        <name>NAD(+)</name>
        <dbReference type="ChEBI" id="CHEBI:57540"/>
    </cofactor>
</comment>
<protein>
    <submittedName>
        <fullName evidence="8">Putative dehydrogenase</fullName>
    </submittedName>
</protein>
<feature type="domain" description="Glycosyl hydrolase 109 C-terminal" evidence="7">
    <location>
        <begin position="139"/>
        <end position="307"/>
    </location>
</feature>
<dbReference type="InterPro" id="IPR036291">
    <property type="entry name" value="NAD(P)-bd_dom_sf"/>
</dbReference>
<evidence type="ECO:0000256" key="2">
    <source>
        <dbReference type="ARBA" id="ARBA00009329"/>
    </source>
</evidence>
<evidence type="ECO:0000259" key="6">
    <source>
        <dbReference type="Pfam" id="PF01408"/>
    </source>
</evidence>
<keyword evidence="4" id="KW-0520">NAD</keyword>
<feature type="domain" description="Gfo/Idh/MocA-like oxidoreductase N-terminal" evidence="6">
    <location>
        <begin position="6"/>
        <end position="125"/>
    </location>
</feature>
<accession>A0A7W9SFI9</accession>
<dbReference type="Pfam" id="PF01408">
    <property type="entry name" value="GFO_IDH_MocA"/>
    <property type="match status" value="1"/>
</dbReference>
<dbReference type="GO" id="GO:0016798">
    <property type="term" value="F:hydrolase activity, acting on glycosyl bonds"/>
    <property type="evidence" value="ECO:0007669"/>
    <property type="project" value="UniProtKB-KW"/>
</dbReference>
<evidence type="ECO:0000256" key="1">
    <source>
        <dbReference type="ARBA" id="ARBA00001911"/>
    </source>
</evidence>
<evidence type="ECO:0000313" key="8">
    <source>
        <dbReference type="EMBL" id="MBB6041228.1"/>
    </source>
</evidence>
<dbReference type="GeneID" id="85014744"/>
<dbReference type="PANTHER" id="PTHR43818">
    <property type="entry name" value="BCDNA.GH03377"/>
    <property type="match status" value="1"/>
</dbReference>
<keyword evidence="3" id="KW-0378">Hydrolase</keyword>
<name>A0A7W9SFI9_9FIRM</name>
<evidence type="ECO:0000313" key="9">
    <source>
        <dbReference type="Proteomes" id="UP000522163"/>
    </source>
</evidence>
<gene>
    <name evidence="8" type="ORF">HNQ46_001205</name>
</gene>
<dbReference type="InterPro" id="IPR049303">
    <property type="entry name" value="Glyco_hydro_109_C"/>
</dbReference>
<dbReference type="SUPFAM" id="SSF51735">
    <property type="entry name" value="NAD(P)-binding Rossmann-fold domains"/>
    <property type="match status" value="1"/>
</dbReference>
<evidence type="ECO:0000259" key="7">
    <source>
        <dbReference type="Pfam" id="PF21252"/>
    </source>
</evidence>
<dbReference type="Proteomes" id="UP000522163">
    <property type="component" value="Unassembled WGS sequence"/>
</dbReference>
<comment type="similarity">
    <text evidence="2">Belongs to the Gfo/Idh/MocA family. Glycosyl hydrolase 109 subfamily.</text>
</comment>
<keyword evidence="5" id="KW-0326">Glycosidase</keyword>
<dbReference type="RefSeq" id="WP_183683826.1">
    <property type="nucleotide sequence ID" value="NZ_JACHHH010000005.1"/>
</dbReference>
<dbReference type="GO" id="GO:0000166">
    <property type="term" value="F:nucleotide binding"/>
    <property type="evidence" value="ECO:0007669"/>
    <property type="project" value="InterPro"/>
</dbReference>
<organism evidence="8 9">
    <name type="scientific">Oribacterium sinus</name>
    <dbReference type="NCBI Taxonomy" id="237576"/>
    <lineage>
        <taxon>Bacteria</taxon>
        <taxon>Bacillati</taxon>
        <taxon>Bacillota</taxon>
        <taxon>Clostridia</taxon>
        <taxon>Lachnospirales</taxon>
        <taxon>Lachnospiraceae</taxon>
        <taxon>Oribacterium</taxon>
    </lineage>
</organism>
<evidence type="ECO:0000256" key="3">
    <source>
        <dbReference type="ARBA" id="ARBA00022801"/>
    </source>
</evidence>
<dbReference type="InterPro" id="IPR050463">
    <property type="entry name" value="Gfo/Idh/MocA_oxidrdct_glycsds"/>
</dbReference>